<proteinExistence type="predicted"/>
<dbReference type="Proteomes" id="UP000750711">
    <property type="component" value="Unassembled WGS sequence"/>
</dbReference>
<organism evidence="1 2">
    <name type="scientific">Trichoglossum hirsutum</name>
    <dbReference type="NCBI Taxonomy" id="265104"/>
    <lineage>
        <taxon>Eukaryota</taxon>
        <taxon>Fungi</taxon>
        <taxon>Dikarya</taxon>
        <taxon>Ascomycota</taxon>
        <taxon>Pezizomycotina</taxon>
        <taxon>Geoglossomycetes</taxon>
        <taxon>Geoglossales</taxon>
        <taxon>Geoglossaceae</taxon>
        <taxon>Trichoglossum</taxon>
    </lineage>
</organism>
<dbReference type="InterPro" id="IPR038883">
    <property type="entry name" value="AN11006-like"/>
</dbReference>
<sequence length="277" mass="32181">MDLFRFPTEIRLQIYSELLVSSERIVFAAEFATPSPPLFRPKRNGLWPALLRANKMVYSEASPLLYSNNCFQFPNGFASGNAIWAAYYSPFINKIGSQASFIRYICITTPTAFDSKHGRARLHDYHVKNLKLIRDTCTSLTTFELYLATYSTIYPGCKLHISRVSADALMLVAVYLKAIAPLKKIIVNFRAYGEKYLGDYKKELSDHLTKRMNRCGWTTRTIRLEIPTKTLISDDEECGYFSEEDFRRCMHYNDYHRRDKEERMLVVGTFTRTDDPY</sequence>
<dbReference type="EMBL" id="JAGHQM010001146">
    <property type="protein sequence ID" value="KAH0556305.1"/>
    <property type="molecule type" value="Genomic_DNA"/>
</dbReference>
<dbReference type="PANTHER" id="PTHR42085:SF2">
    <property type="entry name" value="F-BOX DOMAIN-CONTAINING PROTEIN"/>
    <property type="match status" value="1"/>
</dbReference>
<comment type="caution">
    <text evidence="1">The sequence shown here is derived from an EMBL/GenBank/DDBJ whole genome shotgun (WGS) entry which is preliminary data.</text>
</comment>
<name>A0A9P8L8J3_9PEZI</name>
<evidence type="ECO:0000313" key="2">
    <source>
        <dbReference type="Proteomes" id="UP000750711"/>
    </source>
</evidence>
<dbReference type="AlphaFoldDB" id="A0A9P8L8J3"/>
<accession>A0A9P8L8J3</accession>
<protein>
    <recommendedName>
        <fullName evidence="3">F-box domain-containing protein</fullName>
    </recommendedName>
</protein>
<gene>
    <name evidence="1" type="ORF">GP486_005767</name>
</gene>
<evidence type="ECO:0000313" key="1">
    <source>
        <dbReference type="EMBL" id="KAH0556305.1"/>
    </source>
</evidence>
<keyword evidence="2" id="KW-1185">Reference proteome</keyword>
<evidence type="ECO:0008006" key="3">
    <source>
        <dbReference type="Google" id="ProtNLM"/>
    </source>
</evidence>
<dbReference type="PANTHER" id="PTHR42085">
    <property type="entry name" value="F-BOX DOMAIN-CONTAINING PROTEIN"/>
    <property type="match status" value="1"/>
</dbReference>
<reference evidence="1" key="1">
    <citation type="submission" date="2021-03" db="EMBL/GenBank/DDBJ databases">
        <title>Comparative genomics and phylogenomic investigation of the class Geoglossomycetes provide insights into ecological specialization and systematics.</title>
        <authorList>
            <person name="Melie T."/>
            <person name="Pirro S."/>
            <person name="Miller A.N."/>
            <person name="Quandt A."/>
        </authorList>
    </citation>
    <scope>NUCLEOTIDE SEQUENCE</scope>
    <source>
        <strain evidence="1">CAQ_001_2017</strain>
    </source>
</reference>